<dbReference type="InterPro" id="IPR020846">
    <property type="entry name" value="MFS_dom"/>
</dbReference>
<dbReference type="RefSeq" id="WP_284151168.1">
    <property type="nucleotide sequence ID" value="NZ_AP025516.1"/>
</dbReference>
<feature type="transmembrane region" description="Helical" evidence="5">
    <location>
        <begin position="12"/>
        <end position="33"/>
    </location>
</feature>
<dbReference type="Proteomes" id="UP000830055">
    <property type="component" value="Chromosome"/>
</dbReference>
<evidence type="ECO:0000256" key="4">
    <source>
        <dbReference type="ARBA" id="ARBA00023136"/>
    </source>
</evidence>
<proteinExistence type="predicted"/>
<keyword evidence="4 5" id="KW-0472">Membrane</keyword>
<keyword evidence="8" id="KW-1185">Reference proteome</keyword>
<dbReference type="EMBL" id="AP025516">
    <property type="protein sequence ID" value="BDD87754.1"/>
    <property type="molecule type" value="Genomic_DNA"/>
</dbReference>
<dbReference type="PANTHER" id="PTHR23530:SF1">
    <property type="entry name" value="PERMEASE, MAJOR FACILITATOR SUPERFAMILY-RELATED"/>
    <property type="match status" value="1"/>
</dbReference>
<gene>
    <name evidence="7" type="ORF">DPPLL_21190</name>
</gene>
<dbReference type="SUPFAM" id="SSF103473">
    <property type="entry name" value="MFS general substrate transporter"/>
    <property type="match status" value="1"/>
</dbReference>
<dbReference type="Pfam" id="PF07690">
    <property type="entry name" value="MFS_1"/>
    <property type="match status" value="1"/>
</dbReference>
<feature type="domain" description="Major facilitator superfamily (MFS) profile" evidence="6">
    <location>
        <begin position="1"/>
        <end position="393"/>
    </location>
</feature>
<dbReference type="PROSITE" id="PS50850">
    <property type="entry name" value="MFS"/>
    <property type="match status" value="1"/>
</dbReference>
<sequence>MYRSTTANIYYLYLIKLSKWLMLIMPIVALFFAENGLDPFAIYLLQGVYSLSLALFEIPSGYLADVIGRRASLIIGSLLGTLGFVVLSFSHSLPGFLLAEIILGLGGSFISGSDSALLYDSLAAEQKQHYYLRYEGRITALGNLAETVAAIGGGLLAAWLDYRSVYMAQTVIAALAIPAALLTIEPPREKTVLHISLRQIIQISRQALMEDRRLSSVIIFSAVTGIATLSMAWTAQIYFLEAGFSEREITPLWVALNLVVAIVSAIAAPIVTLLGRKRALLLTAVGLPLGYLLLGLLPLAGGLVALFCFYAIRGYATPMLRDLLNRNCASAVRATVLSIRSLLIRFGFALIGPAIGFGAGHLSLAAALSLFGLLLGVGSAAALHLLLRHHPER</sequence>
<name>A0ABN6M4D7_9BACT</name>
<dbReference type="InterPro" id="IPR011701">
    <property type="entry name" value="MFS"/>
</dbReference>
<dbReference type="InterPro" id="IPR036259">
    <property type="entry name" value="MFS_trans_sf"/>
</dbReference>
<dbReference type="PANTHER" id="PTHR23530">
    <property type="entry name" value="TRANSPORT PROTEIN-RELATED"/>
    <property type="match status" value="1"/>
</dbReference>
<accession>A0ABN6M4D7</accession>
<organism evidence="7 8">
    <name type="scientific">Desulfofustis limnaeus</name>
    <dbReference type="NCBI Taxonomy" id="2740163"/>
    <lineage>
        <taxon>Bacteria</taxon>
        <taxon>Pseudomonadati</taxon>
        <taxon>Thermodesulfobacteriota</taxon>
        <taxon>Desulfobulbia</taxon>
        <taxon>Desulfobulbales</taxon>
        <taxon>Desulfocapsaceae</taxon>
        <taxon>Desulfofustis</taxon>
    </lineage>
</organism>
<feature type="transmembrane region" description="Helical" evidence="5">
    <location>
        <begin position="214"/>
        <end position="240"/>
    </location>
</feature>
<feature type="transmembrane region" description="Helical" evidence="5">
    <location>
        <begin position="71"/>
        <end position="90"/>
    </location>
</feature>
<evidence type="ECO:0000256" key="1">
    <source>
        <dbReference type="ARBA" id="ARBA00004141"/>
    </source>
</evidence>
<comment type="subcellular location">
    <subcellularLocation>
        <location evidence="1">Membrane</location>
        <topology evidence="1">Multi-pass membrane protein</topology>
    </subcellularLocation>
</comment>
<evidence type="ECO:0000256" key="5">
    <source>
        <dbReference type="SAM" id="Phobius"/>
    </source>
</evidence>
<dbReference type="InterPro" id="IPR005829">
    <property type="entry name" value="Sugar_transporter_CS"/>
</dbReference>
<dbReference type="Gene3D" id="1.20.1250.20">
    <property type="entry name" value="MFS general substrate transporter like domains"/>
    <property type="match status" value="1"/>
</dbReference>
<feature type="transmembrane region" description="Helical" evidence="5">
    <location>
        <begin position="96"/>
        <end position="119"/>
    </location>
</feature>
<evidence type="ECO:0000256" key="2">
    <source>
        <dbReference type="ARBA" id="ARBA00022692"/>
    </source>
</evidence>
<dbReference type="InterPro" id="IPR053160">
    <property type="entry name" value="MFS_DHA3_Transporter"/>
</dbReference>
<evidence type="ECO:0000313" key="7">
    <source>
        <dbReference type="EMBL" id="BDD87754.1"/>
    </source>
</evidence>
<evidence type="ECO:0000313" key="8">
    <source>
        <dbReference type="Proteomes" id="UP000830055"/>
    </source>
</evidence>
<feature type="transmembrane region" description="Helical" evidence="5">
    <location>
        <begin position="252"/>
        <end position="272"/>
    </location>
</feature>
<evidence type="ECO:0000259" key="6">
    <source>
        <dbReference type="PROSITE" id="PS50850"/>
    </source>
</evidence>
<reference evidence="7 8" key="1">
    <citation type="submission" date="2022-01" db="EMBL/GenBank/DDBJ databases">
        <title>Desulfofustis limnae sp. nov., a novel mesophilic sulfate-reducing bacterium isolated from marsh soil.</title>
        <authorList>
            <person name="Watanabe M."/>
            <person name="Takahashi A."/>
            <person name="Kojima H."/>
            <person name="Fukui M."/>
        </authorList>
    </citation>
    <scope>NUCLEOTIDE SEQUENCE [LARGE SCALE GENOMIC DNA]</scope>
    <source>
        <strain evidence="7 8">PPLL</strain>
    </source>
</reference>
<keyword evidence="3 5" id="KW-1133">Transmembrane helix</keyword>
<protein>
    <submittedName>
        <fullName evidence="7">MFS transporter</fullName>
    </submittedName>
</protein>
<keyword evidence="2 5" id="KW-0812">Transmembrane</keyword>
<feature type="transmembrane region" description="Helical" evidence="5">
    <location>
        <begin position="342"/>
        <end position="360"/>
    </location>
</feature>
<feature type="transmembrane region" description="Helical" evidence="5">
    <location>
        <begin position="39"/>
        <end position="59"/>
    </location>
</feature>
<evidence type="ECO:0000256" key="3">
    <source>
        <dbReference type="ARBA" id="ARBA00022989"/>
    </source>
</evidence>
<feature type="transmembrane region" description="Helical" evidence="5">
    <location>
        <begin position="366"/>
        <end position="387"/>
    </location>
</feature>
<dbReference type="PROSITE" id="PS00216">
    <property type="entry name" value="SUGAR_TRANSPORT_1"/>
    <property type="match status" value="1"/>
</dbReference>
<feature type="transmembrane region" description="Helical" evidence="5">
    <location>
        <begin position="140"/>
        <end position="160"/>
    </location>
</feature>